<dbReference type="CDD" id="cd16020">
    <property type="entry name" value="GPI_EPT_1"/>
    <property type="match status" value="1"/>
</dbReference>
<evidence type="ECO:0000256" key="12">
    <source>
        <dbReference type="RuleBase" id="RU367138"/>
    </source>
</evidence>
<dbReference type="FunCoup" id="Q54WY9">
    <property type="interactions" value="519"/>
</dbReference>
<keyword evidence="7 12" id="KW-0812">Transmembrane</keyword>
<dbReference type="InterPro" id="IPR017850">
    <property type="entry name" value="Alkaline_phosphatase_core_sf"/>
</dbReference>
<dbReference type="eggNOG" id="KOG2124">
    <property type="taxonomic scope" value="Eukaryota"/>
</dbReference>
<keyword evidence="11" id="KW-0325">Glycoprotein</keyword>
<organism evidence="14 15">
    <name type="scientific">Dictyostelium discoideum</name>
    <name type="common">Social amoeba</name>
    <dbReference type="NCBI Taxonomy" id="44689"/>
    <lineage>
        <taxon>Eukaryota</taxon>
        <taxon>Amoebozoa</taxon>
        <taxon>Evosea</taxon>
        <taxon>Eumycetozoa</taxon>
        <taxon>Dictyostelia</taxon>
        <taxon>Dictyosteliales</taxon>
        <taxon>Dictyosteliaceae</taxon>
        <taxon>Dictyostelium</taxon>
    </lineage>
</organism>
<evidence type="ECO:0000256" key="10">
    <source>
        <dbReference type="ARBA" id="ARBA00023136"/>
    </source>
</evidence>
<dbReference type="dictyBase" id="DDB_G0279313">
    <property type="gene designation" value="pigN"/>
</dbReference>
<keyword evidence="10 12" id="KW-0472">Membrane</keyword>
<evidence type="ECO:0000313" key="15">
    <source>
        <dbReference type="Proteomes" id="UP000002195"/>
    </source>
</evidence>
<evidence type="ECO:0000259" key="13">
    <source>
        <dbReference type="Pfam" id="PF04987"/>
    </source>
</evidence>
<comment type="caution">
    <text evidence="14">The sequence shown here is derived from an EMBL/GenBank/DDBJ whole genome shotgun (WGS) entry which is preliminary data.</text>
</comment>
<evidence type="ECO:0000256" key="3">
    <source>
        <dbReference type="ARBA" id="ARBA00008400"/>
    </source>
</evidence>
<dbReference type="Pfam" id="PF01663">
    <property type="entry name" value="Phosphodiest"/>
    <property type="match status" value="1"/>
</dbReference>
<dbReference type="SMR" id="Q54WY9"/>
<feature type="transmembrane region" description="Helical" evidence="12">
    <location>
        <begin position="558"/>
        <end position="584"/>
    </location>
</feature>
<feature type="transmembrane region" description="Helical" evidence="12">
    <location>
        <begin position="635"/>
        <end position="653"/>
    </location>
</feature>
<dbReference type="Pfam" id="PF04987">
    <property type="entry name" value="PigN"/>
    <property type="match status" value="1"/>
</dbReference>
<comment type="pathway">
    <text evidence="2 12">Glycolipid biosynthesis; glycosylphosphatidylinositol-anchor biosynthesis.</text>
</comment>
<evidence type="ECO:0000256" key="8">
    <source>
        <dbReference type="ARBA" id="ARBA00022824"/>
    </source>
</evidence>
<feature type="transmembrane region" description="Helical" evidence="12">
    <location>
        <begin position="665"/>
        <end position="684"/>
    </location>
</feature>
<feature type="transmembrane region" description="Helical" evidence="12">
    <location>
        <begin position="956"/>
        <end position="974"/>
    </location>
</feature>
<feature type="transmembrane region" description="Helical" evidence="12">
    <location>
        <begin position="769"/>
        <end position="789"/>
    </location>
</feature>
<dbReference type="GO" id="GO:0005783">
    <property type="term" value="C:endoplasmic reticulum"/>
    <property type="evidence" value="ECO:0000250"/>
    <property type="project" value="dictyBase"/>
</dbReference>
<dbReference type="SUPFAM" id="SSF53649">
    <property type="entry name" value="Alkaline phosphatase-like"/>
    <property type="match status" value="1"/>
</dbReference>
<evidence type="ECO:0000256" key="9">
    <source>
        <dbReference type="ARBA" id="ARBA00022989"/>
    </source>
</evidence>
<dbReference type="InParanoid" id="Q54WY9"/>
<feature type="transmembrane region" description="Helical" evidence="12">
    <location>
        <begin position="690"/>
        <end position="710"/>
    </location>
</feature>
<dbReference type="GeneID" id="8621985"/>
<proteinExistence type="inferred from homology"/>
<evidence type="ECO:0000256" key="7">
    <source>
        <dbReference type="ARBA" id="ARBA00022692"/>
    </source>
</evidence>
<dbReference type="GO" id="GO:0006506">
    <property type="term" value="P:GPI anchor biosynthetic process"/>
    <property type="evidence" value="ECO:0000250"/>
    <property type="project" value="dictyBase"/>
</dbReference>
<feature type="transmembrane region" description="Helical" evidence="12">
    <location>
        <begin position="605"/>
        <end position="629"/>
    </location>
</feature>
<dbReference type="PhylomeDB" id="Q54WY9"/>
<feature type="transmembrane region" description="Helical" evidence="12">
    <location>
        <begin position="33"/>
        <end position="56"/>
    </location>
</feature>
<keyword evidence="6 12" id="KW-0808">Transferase</keyword>
<keyword evidence="8 12" id="KW-0256">Endoplasmic reticulum</keyword>
<feature type="transmembrane region" description="Helical" evidence="12">
    <location>
        <begin position="995"/>
        <end position="1015"/>
    </location>
</feature>
<dbReference type="InterPro" id="IPR017852">
    <property type="entry name" value="GPI_EtnP_transferase_1_C"/>
</dbReference>
<dbReference type="FunFam" id="3.40.720.10:FF:000091">
    <property type="entry name" value="Phosphatidylinositol glycan anchor biosynthesis, class N"/>
    <property type="match status" value="1"/>
</dbReference>
<dbReference type="InterPro" id="IPR007070">
    <property type="entry name" value="GPI_EtnP_transferase_1"/>
</dbReference>
<dbReference type="Gene3D" id="3.40.720.10">
    <property type="entry name" value="Alkaline Phosphatase, subunit A"/>
    <property type="match status" value="2"/>
</dbReference>
<feature type="transmembrane region" description="Helical" evidence="12">
    <location>
        <begin position="533"/>
        <end position="552"/>
    </location>
</feature>
<name>Q54WY9_DICDI</name>
<dbReference type="STRING" id="44689.Q54WY9"/>
<dbReference type="KEGG" id="ddi:DDB_G0279313"/>
<feature type="transmembrane region" description="Helical" evidence="12">
    <location>
        <begin position="882"/>
        <end position="900"/>
    </location>
</feature>
<evidence type="ECO:0000313" key="14">
    <source>
        <dbReference type="EMBL" id="EAL67805.1"/>
    </source>
</evidence>
<dbReference type="PaxDb" id="44689-DDB0233341"/>
<dbReference type="Proteomes" id="UP000002195">
    <property type="component" value="Unassembled WGS sequence"/>
</dbReference>
<accession>Q54WY9</accession>
<dbReference type="EMBL" id="AAFI02000030">
    <property type="protein sequence ID" value="EAL67805.1"/>
    <property type="molecule type" value="Genomic_DNA"/>
</dbReference>
<dbReference type="VEuPathDB" id="AmoebaDB:DDB_G0279313"/>
<evidence type="ECO:0000256" key="4">
    <source>
        <dbReference type="ARBA" id="ARBA00020831"/>
    </source>
</evidence>
<keyword evidence="9 12" id="KW-1133">Transmembrane helix</keyword>
<dbReference type="UniPathway" id="UPA00196"/>
<feature type="transmembrane region" description="Helical" evidence="12">
    <location>
        <begin position="738"/>
        <end position="757"/>
    </location>
</feature>
<dbReference type="OMA" id="QSYFHRE"/>
<dbReference type="HOGENOM" id="CLU_007676_0_0_1"/>
<dbReference type="AlphaFoldDB" id="Q54WY9"/>
<keyword evidence="5 12" id="KW-0337">GPI-anchor biosynthesis</keyword>
<evidence type="ECO:0000256" key="5">
    <source>
        <dbReference type="ARBA" id="ARBA00022502"/>
    </source>
</evidence>
<dbReference type="Reactome" id="R-DDI-162710">
    <property type="pathway name" value="Synthesis of glycosylphosphatidylinositol (GPI)"/>
</dbReference>
<dbReference type="InterPro" id="IPR002591">
    <property type="entry name" value="Phosphodiest/P_Trfase"/>
</dbReference>
<evidence type="ECO:0000256" key="1">
    <source>
        <dbReference type="ARBA" id="ARBA00004477"/>
    </source>
</evidence>
<evidence type="ECO:0000256" key="2">
    <source>
        <dbReference type="ARBA" id="ARBA00004687"/>
    </source>
</evidence>
<comment type="similarity">
    <text evidence="3 12">Belongs to the PIGG/PIGN/PIGO family. PIGN subfamily.</text>
</comment>
<reference evidence="14 15" key="1">
    <citation type="journal article" date="2005" name="Nature">
        <title>The genome of the social amoeba Dictyostelium discoideum.</title>
        <authorList>
            <consortium name="The Dictyostelium discoideum Sequencing Consortium"/>
            <person name="Eichinger L."/>
            <person name="Pachebat J.A."/>
            <person name="Glockner G."/>
            <person name="Rajandream M.A."/>
            <person name="Sucgang R."/>
            <person name="Berriman M."/>
            <person name="Song J."/>
            <person name="Olsen R."/>
            <person name="Szafranski K."/>
            <person name="Xu Q."/>
            <person name="Tunggal B."/>
            <person name="Kummerfeld S."/>
            <person name="Madera M."/>
            <person name="Konfortov B.A."/>
            <person name="Rivero F."/>
            <person name="Bankier A.T."/>
            <person name="Lehmann R."/>
            <person name="Hamlin N."/>
            <person name="Davies R."/>
            <person name="Gaudet P."/>
            <person name="Fey P."/>
            <person name="Pilcher K."/>
            <person name="Chen G."/>
            <person name="Saunders D."/>
            <person name="Sodergren E."/>
            <person name="Davis P."/>
            <person name="Kerhornou A."/>
            <person name="Nie X."/>
            <person name="Hall N."/>
            <person name="Anjard C."/>
            <person name="Hemphill L."/>
            <person name="Bason N."/>
            <person name="Farbrother P."/>
            <person name="Desany B."/>
            <person name="Just E."/>
            <person name="Morio T."/>
            <person name="Rost R."/>
            <person name="Churcher C."/>
            <person name="Cooper J."/>
            <person name="Haydock S."/>
            <person name="van Driessche N."/>
            <person name="Cronin A."/>
            <person name="Goodhead I."/>
            <person name="Muzny D."/>
            <person name="Mourier T."/>
            <person name="Pain A."/>
            <person name="Lu M."/>
            <person name="Harper D."/>
            <person name="Lindsay R."/>
            <person name="Hauser H."/>
            <person name="James K."/>
            <person name="Quiles M."/>
            <person name="Madan Babu M."/>
            <person name="Saito T."/>
            <person name="Buchrieser C."/>
            <person name="Wardroper A."/>
            <person name="Felder M."/>
            <person name="Thangavelu M."/>
            <person name="Johnson D."/>
            <person name="Knights A."/>
            <person name="Loulseged H."/>
            <person name="Mungall K."/>
            <person name="Oliver K."/>
            <person name="Price C."/>
            <person name="Quail M.A."/>
            <person name="Urushihara H."/>
            <person name="Hernandez J."/>
            <person name="Rabbinowitsch E."/>
            <person name="Steffen D."/>
            <person name="Sanders M."/>
            <person name="Ma J."/>
            <person name="Kohara Y."/>
            <person name="Sharp S."/>
            <person name="Simmonds M."/>
            <person name="Spiegler S."/>
            <person name="Tivey A."/>
            <person name="Sugano S."/>
            <person name="White B."/>
            <person name="Walker D."/>
            <person name="Woodward J."/>
            <person name="Winckler T."/>
            <person name="Tanaka Y."/>
            <person name="Shaulsky G."/>
            <person name="Schleicher M."/>
            <person name="Weinstock G."/>
            <person name="Rosenthal A."/>
            <person name="Cox E.C."/>
            <person name="Chisholm R.L."/>
            <person name="Gibbs R."/>
            <person name="Loomis W.F."/>
            <person name="Platzer M."/>
            <person name="Kay R.R."/>
            <person name="Williams J."/>
            <person name="Dear P.H."/>
            <person name="Noegel A.A."/>
            <person name="Barrell B."/>
            <person name="Kuspa A."/>
        </authorList>
    </citation>
    <scope>NUCLEOTIDE SEQUENCE [LARGE SCALE GENOMIC DNA]</scope>
    <source>
        <strain evidence="14 15">AX4</strain>
    </source>
</reference>
<protein>
    <recommendedName>
        <fullName evidence="4 12">GPI ethanolamine phosphate transferase 1</fullName>
        <ecNumber evidence="12">2.-.-.-</ecNumber>
    </recommendedName>
</protein>
<feature type="transmembrane region" description="Helical" evidence="12">
    <location>
        <begin position="920"/>
        <end position="944"/>
    </location>
</feature>
<dbReference type="FunFam" id="3.40.720.10:FF:000088">
    <property type="entry name" value="Phosphatidylinositol glycan anchor biosynthesis, class N"/>
    <property type="match status" value="1"/>
</dbReference>
<dbReference type="EC" id="2.-.-.-" evidence="12"/>
<dbReference type="PANTHER" id="PTHR12250:SF0">
    <property type="entry name" value="GPI ETHANOLAMINE PHOSPHATE TRANSFERASE 1"/>
    <property type="match status" value="1"/>
</dbReference>
<dbReference type="PANTHER" id="PTHR12250">
    <property type="entry name" value="PHOSPHATIDYLINOSITOL GLYCAN, CLASS N"/>
    <property type="match status" value="1"/>
</dbReference>
<comment type="subcellular location">
    <subcellularLocation>
        <location evidence="1 12">Endoplasmic reticulum membrane</location>
        <topology evidence="1 12">Multi-pass membrane protein</topology>
    </subcellularLocation>
</comment>
<dbReference type="RefSeq" id="XP_641788.1">
    <property type="nucleotide sequence ID" value="XM_636696.1"/>
</dbReference>
<keyword evidence="15" id="KW-1185">Reference proteome</keyword>
<evidence type="ECO:0000256" key="11">
    <source>
        <dbReference type="ARBA" id="ARBA00023180"/>
    </source>
</evidence>
<dbReference type="GO" id="GO:0005789">
    <property type="term" value="C:endoplasmic reticulum membrane"/>
    <property type="evidence" value="ECO:0000318"/>
    <property type="project" value="GO_Central"/>
</dbReference>
<dbReference type="InterPro" id="IPR037671">
    <property type="entry name" value="PIGN_N"/>
</dbReference>
<comment type="function">
    <text evidence="12">Ethanolamine phosphate transferase involved in glycosylphosphatidylinositol-anchor biosynthesis. Transfers ethanolamine phosphate to the first alpha-1,4-linked mannose of the glycosylphosphatidylinositol precursor of GPI-anchor.</text>
</comment>
<evidence type="ECO:0000256" key="6">
    <source>
        <dbReference type="ARBA" id="ARBA00022679"/>
    </source>
</evidence>
<feature type="domain" description="GPI ethanolamine phosphate transferase 1 C-terminal" evidence="13">
    <location>
        <begin position="475"/>
        <end position="979"/>
    </location>
</feature>
<gene>
    <name evidence="14" type="primary">pigN</name>
    <name evidence="14" type="ORF">DDB_G0279313</name>
</gene>
<sequence>MYHIISSNINNINNKSNKPNDNKNDKTKFNSKILVIVLIGIIFHAVFTLSIFDIYFRSPLVHGMTPHPINLPAPAKRLVLFVADGLRADKFFEIDENTGKSRSPFLRNIIENKGTWGISHTRVPTETRPGHVALIAGFYEDVSAVTKGWKANPVEFDHLFNETTYSFGYGSPDVLPMFSEGVPHMQSESYPEEAEDFASDASKLDTWVFDKVQQLLLNASTNDQELNRKLRSDKVSIFLHLLGLDTNGHAYRPNSKEYFDNIALVDRGIEKIVKLIEDFYGNDGKTAFVFTADHGMSNRGSHGDGERANTETPLVVWGSGVRGPLSSDLQMERIASLRGKAKEMLPVNVETPTNWKLSSLFRSDVSQADIAPLMTSLLGVPSPLNSVGVLPTEILSEDTPQYTTAALRANTLQIWEMYKIKSSSKQQSTLIFFSPFTKLSDADRMFERIEQHISLSQWEDAQILCHQMIDLCLMGLNYFQTYDRPFLMTVITMGYFGWIITLSLYVLNNYTSIGIENCNQQKLSTQMKRFKTLSNYLIFIESIALVGFLLATDAPLLYYLYCVFLVLFWAKTIPSNIVPLYIFICDSFSQVSSTRGHFINTNNSANLSIIKNFIILSVSAISVMELLVVSYFHRGVLSLLYQILGVVSVFFFYNRSGAGKTSTLLKSLWLISCLLMSIFPSLPIDYGSDTKLVCFGGILISILGVLTSLFKFRNNSKQQQQSSSSSQQKLQKSKKNQIINSILIISILLSSFIVYTTDSSLEKKIGLPFINQLLSWILLVSGVLILAIYRGKGFYDHWTFLCLSLSIPFLLLSISYEVLFFGNLILNLTLWMYFELKVDNDHTIPKLVSITPNSEPSTSLSFSKSASKSNLMNITQHDIRRAIFYIFFCYVGFFGVGNIASISSFEISSTYRFTTIFRPFLMGALLLVKIFIPLLLVAISFSLLNNNLNVPRPGSFLIVIALTDIMSINFFFLVKDTGSWLEIGVSISHYAISNAFIILQLLLFAVSALLVPTTLKYINNNSNNNNNTIKSK</sequence>
<feature type="transmembrane region" description="Helical" evidence="12">
    <location>
        <begin position="486"/>
        <end position="507"/>
    </location>
</feature>
<dbReference type="GO" id="GO:0051377">
    <property type="term" value="F:mannose-ethanolamine phosphotransferase activity"/>
    <property type="evidence" value="ECO:0000318"/>
    <property type="project" value="GO_Central"/>
</dbReference>